<reference evidence="1 2" key="1">
    <citation type="submission" date="2020-08" db="EMBL/GenBank/DDBJ databases">
        <title>Genomic Encyclopedia of Type Strains, Phase IV (KMG-IV): sequencing the most valuable type-strain genomes for metagenomic binning, comparative biology and taxonomic classification.</title>
        <authorList>
            <person name="Goeker M."/>
        </authorList>
    </citation>
    <scope>NUCLEOTIDE SEQUENCE [LARGE SCALE GENOMIC DNA]</scope>
    <source>
        <strain evidence="1 2">DSM 28101</strain>
    </source>
</reference>
<accession>A0A7W6KKF1</accession>
<name>A0A7W6KKF1_9HYPH</name>
<comment type="caution">
    <text evidence="1">The sequence shown here is derived from an EMBL/GenBank/DDBJ whole genome shotgun (WGS) entry which is preliminary data.</text>
</comment>
<protein>
    <submittedName>
        <fullName evidence="1">Uncharacterized protein</fullName>
    </submittedName>
</protein>
<evidence type="ECO:0000313" key="2">
    <source>
        <dbReference type="Proteomes" id="UP000530571"/>
    </source>
</evidence>
<proteinExistence type="predicted"/>
<dbReference type="EMBL" id="JACIDZ010000009">
    <property type="protein sequence ID" value="MBB4122931.1"/>
    <property type="molecule type" value="Genomic_DNA"/>
</dbReference>
<gene>
    <name evidence="1" type="ORF">GGR30_002866</name>
</gene>
<organism evidence="1 2">
    <name type="scientific">Martelella radicis</name>
    <dbReference type="NCBI Taxonomy" id="1397476"/>
    <lineage>
        <taxon>Bacteria</taxon>
        <taxon>Pseudomonadati</taxon>
        <taxon>Pseudomonadota</taxon>
        <taxon>Alphaproteobacteria</taxon>
        <taxon>Hyphomicrobiales</taxon>
        <taxon>Aurantimonadaceae</taxon>
        <taxon>Martelella</taxon>
    </lineage>
</organism>
<evidence type="ECO:0000313" key="1">
    <source>
        <dbReference type="EMBL" id="MBB4122931.1"/>
    </source>
</evidence>
<dbReference type="AlphaFoldDB" id="A0A7W6KKF1"/>
<dbReference type="Proteomes" id="UP000530571">
    <property type="component" value="Unassembled WGS sequence"/>
</dbReference>
<sequence>MQALLAAFFTKKTAPWLLAALLIAVGGISACMAVGKVSDLIDDRVASVKAERDSFWKGKIAEANAAKQEAVAAQYRAVILAGQQIRAAENAAQIEIEQMEKANAALPGGGACGLSPERVRILPY</sequence>
<keyword evidence="2" id="KW-1185">Reference proteome</keyword>